<feature type="non-terminal residue" evidence="1">
    <location>
        <position position="1"/>
    </location>
</feature>
<sequence>AEKSSLAYYLKEYEFDNKLNMPFYHIFKYYGRTLKETNAMAAEQMCEVAEYCIIDAISY</sequence>
<comment type="caution">
    <text evidence="1">The sequence shown here is derived from an EMBL/GenBank/DDBJ whole genome shotgun (WGS) entry which is preliminary data.</text>
</comment>
<gene>
    <name evidence="1" type="ORF">FMOSSE_LOCUS8985</name>
</gene>
<evidence type="ECO:0000313" key="1">
    <source>
        <dbReference type="EMBL" id="CAG8601704.1"/>
    </source>
</evidence>
<organism evidence="1 2">
    <name type="scientific">Funneliformis mosseae</name>
    <name type="common">Endomycorrhizal fungus</name>
    <name type="synonym">Glomus mosseae</name>
    <dbReference type="NCBI Taxonomy" id="27381"/>
    <lineage>
        <taxon>Eukaryota</taxon>
        <taxon>Fungi</taxon>
        <taxon>Fungi incertae sedis</taxon>
        <taxon>Mucoromycota</taxon>
        <taxon>Glomeromycotina</taxon>
        <taxon>Glomeromycetes</taxon>
        <taxon>Glomerales</taxon>
        <taxon>Glomeraceae</taxon>
        <taxon>Funneliformis</taxon>
    </lineage>
</organism>
<dbReference type="Proteomes" id="UP000789375">
    <property type="component" value="Unassembled WGS sequence"/>
</dbReference>
<protein>
    <submittedName>
        <fullName evidence="1">10781_t:CDS:1</fullName>
    </submittedName>
</protein>
<dbReference type="EMBL" id="CAJVPP010002486">
    <property type="protein sequence ID" value="CAG8601704.1"/>
    <property type="molecule type" value="Genomic_DNA"/>
</dbReference>
<evidence type="ECO:0000313" key="2">
    <source>
        <dbReference type="Proteomes" id="UP000789375"/>
    </source>
</evidence>
<proteinExistence type="predicted"/>
<reference evidence="1" key="1">
    <citation type="submission" date="2021-06" db="EMBL/GenBank/DDBJ databases">
        <authorList>
            <person name="Kallberg Y."/>
            <person name="Tangrot J."/>
            <person name="Rosling A."/>
        </authorList>
    </citation>
    <scope>NUCLEOTIDE SEQUENCE</scope>
    <source>
        <strain evidence="1">87-6 pot B 2015</strain>
    </source>
</reference>
<keyword evidence="2" id="KW-1185">Reference proteome</keyword>
<name>A0A9N9GGZ7_FUNMO</name>
<dbReference type="AlphaFoldDB" id="A0A9N9GGZ7"/>
<accession>A0A9N9GGZ7</accession>